<keyword evidence="4 6" id="KW-1133">Transmembrane helix</keyword>
<evidence type="ECO:0000259" key="7">
    <source>
        <dbReference type="Pfam" id="PF00892"/>
    </source>
</evidence>
<feature type="transmembrane region" description="Helical" evidence="6">
    <location>
        <begin position="56"/>
        <end position="75"/>
    </location>
</feature>
<dbReference type="InterPro" id="IPR037185">
    <property type="entry name" value="EmrE-like"/>
</dbReference>
<organism evidence="8 9">
    <name type="scientific">Candidatus Accumulibacter aalborgensis</name>
    <dbReference type="NCBI Taxonomy" id="1860102"/>
    <lineage>
        <taxon>Bacteria</taxon>
        <taxon>Pseudomonadati</taxon>
        <taxon>Pseudomonadota</taxon>
        <taxon>Betaproteobacteria</taxon>
        <taxon>Candidatus Accumulibacter</taxon>
    </lineage>
</organism>
<dbReference type="PANTHER" id="PTHR32322">
    <property type="entry name" value="INNER MEMBRANE TRANSPORTER"/>
    <property type="match status" value="1"/>
</dbReference>
<feature type="domain" description="EamA" evidence="7">
    <location>
        <begin position="2"/>
        <end position="98"/>
    </location>
</feature>
<name>A0A1A8XPR2_9PROT</name>
<keyword evidence="3 6" id="KW-0812">Transmembrane</keyword>
<dbReference type="PANTHER" id="PTHR32322:SF2">
    <property type="entry name" value="EAMA DOMAIN-CONTAINING PROTEIN"/>
    <property type="match status" value="1"/>
</dbReference>
<dbReference type="GO" id="GO:0016020">
    <property type="term" value="C:membrane"/>
    <property type="evidence" value="ECO:0007669"/>
    <property type="project" value="UniProtKB-SubCell"/>
</dbReference>
<dbReference type="EMBL" id="FLQX01000111">
    <property type="protein sequence ID" value="SBT06631.1"/>
    <property type="molecule type" value="Genomic_DNA"/>
</dbReference>
<proteinExistence type="inferred from homology"/>
<dbReference type="STRING" id="1860102.ACCAA_350046"/>
<reference evidence="8 9" key="1">
    <citation type="submission" date="2016-06" db="EMBL/GenBank/DDBJ databases">
        <authorList>
            <person name="Kjaerup R.B."/>
            <person name="Dalgaard T.S."/>
            <person name="Juul-Madsen H.R."/>
        </authorList>
    </citation>
    <scope>NUCLEOTIDE SEQUENCE [LARGE SCALE GENOMIC DNA]</scope>
    <source>
        <strain evidence="8">3</strain>
    </source>
</reference>
<evidence type="ECO:0000256" key="4">
    <source>
        <dbReference type="ARBA" id="ARBA00022989"/>
    </source>
</evidence>
<keyword evidence="5 6" id="KW-0472">Membrane</keyword>
<dbReference type="InterPro" id="IPR000620">
    <property type="entry name" value="EamA_dom"/>
</dbReference>
<protein>
    <recommendedName>
        <fullName evidence="7">EamA domain-containing protein</fullName>
    </recommendedName>
</protein>
<dbReference type="Gene3D" id="1.10.3730.20">
    <property type="match status" value="1"/>
</dbReference>
<evidence type="ECO:0000256" key="3">
    <source>
        <dbReference type="ARBA" id="ARBA00022692"/>
    </source>
</evidence>
<dbReference type="InterPro" id="IPR050638">
    <property type="entry name" value="AA-Vitamin_Transporters"/>
</dbReference>
<evidence type="ECO:0000256" key="6">
    <source>
        <dbReference type="SAM" id="Phobius"/>
    </source>
</evidence>
<evidence type="ECO:0000256" key="1">
    <source>
        <dbReference type="ARBA" id="ARBA00004141"/>
    </source>
</evidence>
<sequence>MWMASLAVLPLFLLAPIRQTPDAGDWAAVSLLGIVCTGAAYLLYFRLIADVGPTRALSVTFLIPVFGVLWGAMFLGEAIGWHTLFGGTLVLAGIALTSGLLKLRREQA</sequence>
<dbReference type="Pfam" id="PF00892">
    <property type="entry name" value="EamA"/>
    <property type="match status" value="1"/>
</dbReference>
<evidence type="ECO:0000313" key="8">
    <source>
        <dbReference type="EMBL" id="SBT06631.1"/>
    </source>
</evidence>
<feature type="transmembrane region" description="Helical" evidence="6">
    <location>
        <begin position="29"/>
        <end position="49"/>
    </location>
</feature>
<comment type="subcellular location">
    <subcellularLocation>
        <location evidence="1">Membrane</location>
        <topology evidence="1">Multi-pass membrane protein</topology>
    </subcellularLocation>
</comment>
<accession>A0A1A8XPR2</accession>
<comment type="similarity">
    <text evidence="2">Belongs to the EamA transporter family.</text>
</comment>
<dbReference type="SUPFAM" id="SSF103481">
    <property type="entry name" value="Multidrug resistance efflux transporter EmrE"/>
    <property type="match status" value="1"/>
</dbReference>
<dbReference type="AlphaFoldDB" id="A0A1A8XPR2"/>
<keyword evidence="9" id="KW-1185">Reference proteome</keyword>
<dbReference type="Proteomes" id="UP000199169">
    <property type="component" value="Unassembled WGS sequence"/>
</dbReference>
<evidence type="ECO:0000256" key="5">
    <source>
        <dbReference type="ARBA" id="ARBA00023136"/>
    </source>
</evidence>
<evidence type="ECO:0000256" key="2">
    <source>
        <dbReference type="ARBA" id="ARBA00007362"/>
    </source>
</evidence>
<gene>
    <name evidence="8" type="ORF">ACCAA_350046</name>
</gene>
<feature type="transmembrane region" description="Helical" evidence="6">
    <location>
        <begin position="81"/>
        <end position="101"/>
    </location>
</feature>
<evidence type="ECO:0000313" key="9">
    <source>
        <dbReference type="Proteomes" id="UP000199169"/>
    </source>
</evidence>